<keyword evidence="5" id="KW-1185">Reference proteome</keyword>
<dbReference type="Gene3D" id="3.30.1540.20">
    <property type="entry name" value="MutL, C-terminal domain, dimerisation subdomain"/>
    <property type="match status" value="1"/>
</dbReference>
<dbReference type="GO" id="GO:0032300">
    <property type="term" value="C:mismatch repair complex"/>
    <property type="evidence" value="ECO:0007669"/>
    <property type="project" value="InterPro"/>
</dbReference>
<gene>
    <name evidence="4" type="ORF">GP486_007311</name>
</gene>
<dbReference type="SUPFAM" id="SSF55874">
    <property type="entry name" value="ATPase domain of HSP90 chaperone/DNA topoisomerase II/histidine kinase"/>
    <property type="match status" value="1"/>
</dbReference>
<feature type="domain" description="MutL C-terminal dimerisation" evidence="3">
    <location>
        <begin position="754"/>
        <end position="925"/>
    </location>
</feature>
<dbReference type="Gene3D" id="3.30.565.10">
    <property type="entry name" value="Histidine kinase-like ATPase, C-terminal domain"/>
    <property type="match status" value="2"/>
</dbReference>
<feature type="compositionally biased region" description="Basic and acidic residues" evidence="2">
    <location>
        <begin position="578"/>
        <end position="594"/>
    </location>
</feature>
<comment type="similarity">
    <text evidence="1">Belongs to the DNA mismatch repair MutL/HexB family.</text>
</comment>
<feature type="compositionally biased region" description="Basic and acidic residues" evidence="2">
    <location>
        <begin position="923"/>
        <end position="940"/>
    </location>
</feature>
<evidence type="ECO:0000256" key="1">
    <source>
        <dbReference type="ARBA" id="ARBA00006082"/>
    </source>
</evidence>
<comment type="caution">
    <text evidence="4">The sequence shown here is derived from an EMBL/GenBank/DDBJ whole genome shotgun (WGS) entry which is preliminary data.</text>
</comment>
<dbReference type="PANTHER" id="PTHR10073:SF47">
    <property type="entry name" value="DNA MISMATCH REPAIR PROTEIN MLH3"/>
    <property type="match status" value="1"/>
</dbReference>
<feature type="region of interest" description="Disordered" evidence="2">
    <location>
        <begin position="291"/>
        <end position="320"/>
    </location>
</feature>
<feature type="compositionally biased region" description="Polar residues" evidence="2">
    <location>
        <begin position="595"/>
        <end position="604"/>
    </location>
</feature>
<evidence type="ECO:0000256" key="2">
    <source>
        <dbReference type="SAM" id="MobiDB-lite"/>
    </source>
</evidence>
<dbReference type="AlphaFoldDB" id="A0A9P8L6X8"/>
<dbReference type="GO" id="GO:0140664">
    <property type="term" value="F:ATP-dependent DNA damage sensor activity"/>
    <property type="evidence" value="ECO:0007669"/>
    <property type="project" value="InterPro"/>
</dbReference>
<dbReference type="InterPro" id="IPR038973">
    <property type="entry name" value="MutL/Mlh/Pms-like"/>
</dbReference>
<feature type="region of interest" description="Disordered" evidence="2">
    <location>
        <begin position="384"/>
        <end position="527"/>
    </location>
</feature>
<feature type="non-terminal residue" evidence="4">
    <location>
        <position position="940"/>
    </location>
</feature>
<dbReference type="SMART" id="SM00853">
    <property type="entry name" value="MutL_C"/>
    <property type="match status" value="1"/>
</dbReference>
<accession>A0A9P8L6X8</accession>
<evidence type="ECO:0000313" key="5">
    <source>
        <dbReference type="Proteomes" id="UP000750711"/>
    </source>
</evidence>
<dbReference type="InterPro" id="IPR042120">
    <property type="entry name" value="MutL_C_dimsub"/>
</dbReference>
<name>A0A9P8L6X8_9PEZI</name>
<dbReference type="GO" id="GO:0006298">
    <property type="term" value="P:mismatch repair"/>
    <property type="evidence" value="ECO:0007669"/>
    <property type="project" value="InterPro"/>
</dbReference>
<feature type="compositionally biased region" description="Basic and acidic residues" evidence="2">
    <location>
        <begin position="399"/>
        <end position="416"/>
    </location>
</feature>
<reference evidence="4" key="1">
    <citation type="submission" date="2021-03" db="EMBL/GenBank/DDBJ databases">
        <title>Comparative genomics and phylogenomic investigation of the class Geoglossomycetes provide insights into ecological specialization and systematics.</title>
        <authorList>
            <person name="Melie T."/>
            <person name="Pirro S."/>
            <person name="Miller A.N."/>
            <person name="Quandt A."/>
        </authorList>
    </citation>
    <scope>NUCLEOTIDE SEQUENCE</scope>
    <source>
        <strain evidence="4">CAQ_001_2017</strain>
    </source>
</reference>
<dbReference type="GO" id="GO:0016887">
    <property type="term" value="F:ATP hydrolysis activity"/>
    <property type="evidence" value="ECO:0007669"/>
    <property type="project" value="InterPro"/>
</dbReference>
<feature type="region of interest" description="Disordered" evidence="2">
    <location>
        <begin position="545"/>
        <end position="672"/>
    </location>
</feature>
<dbReference type="GO" id="GO:0005524">
    <property type="term" value="F:ATP binding"/>
    <property type="evidence" value="ECO:0007669"/>
    <property type="project" value="InterPro"/>
</dbReference>
<sequence length="940" mass="103689">MESASRAILPLPEEVIAQIKSSARITSLNGVILSLLSNSLDAGAVKFGPKTRMHGHNGAFLSSLAALSLVTITSHHHLHRSHNTLSLHRSKVIARLTPSPAHQHISFRHHGTRVTVRDLFGNMPVRVKQRALASAEQGSGEGEWEELKRDIVGVLLAEGRELTVVVRDAEKNKKFMIRPPSSSARAVSLETRDFCEIRAKKPPFDLPLTKSILSQASYIQRGIPDSWVPLSASTPYLSIHGAISLDPAPTKRVQFIAIGVNPVRIEGGNNVLFEEVNRLFAASGFGTVEDESDLDENEKERRLRDKRYKSDGYTNKQLKGGRKGVDRWPMFFLRIDFERQRGTHPEFGEYELMRDDSDLKSILELLGVATREFLMQNHFRPRTRRARPFTNSSMQSDEGFGRTEDEKIHLPDEETTRSPSPTQYHAGDDSSAKTRFILPRLPSSSTQTSSREGGRSRKSRSSASPSDMLGNNIRFPTFSRKNTRTLDSPIGSWSKVKSGKKNFLEDNCGAAPAPSSSSPPRRASQRLAHRWAGLAQDIVGILSGTKGTSASQGDPDFRSTLVSSRPPSSEDEGQNDILVEKSHVEDRDHSEKSGKSASMLTENGTNDDGDALIPWTCPTTNSNFFINPRTGMASTTLKGSEGTESGSSPTSGAPDRPSPRKRVKLGNKPNGQVVADPNNWIGRLLRDWNNPIFQQTEEDIPRVLPLEGTGAGTLSILHGHHRLCSQIEIEKAFKESISALPERLSKGGLQDAEVIAQVDKKFILAKVAASAERQGVEGDATERDLLIVIDQHAADERYRIEELLRELCTPPSPEQQGFRSILGLAPRVAAVALPKPMTFHISSREHRLFKIHAKHFADWGILYDLPSPTALSRIESESRYDVVVKTLPPGIAGRCKSEAKLMLELLRGEVWRLAEGDGVGSARESKEEDHVPEGGRGVDE</sequence>
<dbReference type="PANTHER" id="PTHR10073">
    <property type="entry name" value="DNA MISMATCH REPAIR PROTEIN MLH, PMS, MUTL"/>
    <property type="match status" value="1"/>
</dbReference>
<feature type="region of interest" description="Disordered" evidence="2">
    <location>
        <begin position="917"/>
        <end position="940"/>
    </location>
</feature>
<feature type="compositionally biased region" description="Low complexity" evidence="2">
    <location>
        <begin position="634"/>
        <end position="652"/>
    </location>
</feature>
<organism evidence="4 5">
    <name type="scientific">Trichoglossum hirsutum</name>
    <dbReference type="NCBI Taxonomy" id="265104"/>
    <lineage>
        <taxon>Eukaryota</taxon>
        <taxon>Fungi</taxon>
        <taxon>Dikarya</taxon>
        <taxon>Ascomycota</taxon>
        <taxon>Pezizomycotina</taxon>
        <taxon>Geoglossomycetes</taxon>
        <taxon>Geoglossales</taxon>
        <taxon>Geoglossaceae</taxon>
        <taxon>Trichoglossum</taxon>
    </lineage>
</organism>
<dbReference type="InterPro" id="IPR036890">
    <property type="entry name" value="HATPase_C_sf"/>
</dbReference>
<dbReference type="Proteomes" id="UP000750711">
    <property type="component" value="Unassembled WGS sequence"/>
</dbReference>
<evidence type="ECO:0000313" key="4">
    <source>
        <dbReference type="EMBL" id="KAH0551474.1"/>
    </source>
</evidence>
<evidence type="ECO:0000259" key="3">
    <source>
        <dbReference type="SMART" id="SM00853"/>
    </source>
</evidence>
<dbReference type="EMBL" id="JAGHQM010002000">
    <property type="protein sequence ID" value="KAH0551474.1"/>
    <property type="molecule type" value="Genomic_DNA"/>
</dbReference>
<protein>
    <recommendedName>
        <fullName evidence="3">MutL C-terminal dimerisation domain-containing protein</fullName>
    </recommendedName>
</protein>
<feature type="compositionally biased region" description="Low complexity" evidence="2">
    <location>
        <begin position="510"/>
        <end position="522"/>
    </location>
</feature>
<dbReference type="InterPro" id="IPR014790">
    <property type="entry name" value="MutL_C"/>
</dbReference>
<proteinExistence type="inferred from homology"/>